<dbReference type="Pfam" id="PF09611">
    <property type="entry name" value="Cas_Csy1"/>
    <property type="match status" value="1"/>
</dbReference>
<evidence type="ECO:0000313" key="2">
    <source>
        <dbReference type="Proteomes" id="UP000637632"/>
    </source>
</evidence>
<evidence type="ECO:0008006" key="3">
    <source>
        <dbReference type="Google" id="ProtNLM"/>
    </source>
</evidence>
<comment type="caution">
    <text evidence="1">The sequence shown here is derived from an EMBL/GenBank/DDBJ whole genome shotgun (WGS) entry which is preliminary data.</text>
</comment>
<sequence>MDDDFTKHVQKIIKEYIDEIGEEKIADRTLDKLDKLHKDFLSDLFDQLKPLCKEFDEIKVKVEKSKKEKVPKSATKLEKLDFNKRVIDGLICLIKSYCVLNEVLESYQQLQRQEKFIKSWNQYEQWIDWALDFGEGSYLATHIAKLNHSSSKGSSIDVRYFDSCDKYSSHYIYTKKPSSLDTAYPDNKYSSISQLYNIQVNGVYIGDLLRENGRKYLNKFTKNENLMDLWSSRFSELITNKRKHSFFLSKQVYFPVADRQYHLLLPLTSSSLVHTLHLDKKNVEDLQKSARLQKRLKKYSATIACVYPGRAYLHVTGSNHSNASSLNGQRGGRIALFPSMPPQWRTRLISYVSKTSLFDKTLAYELKDEINELKNYLLLIKNKSLSISEPQRNAAVINKLRDISGQLFNYLEKISANEGSHGWTVNSKLPIEEQLAFEPWRKDEVAQAKKVSMEWQKVFSQNYGRWLNQQLATKSKLNPTAIHAALWADCFLNELREMVATQEVAL</sequence>
<organism evidence="1 2">
    <name type="scientific">Undibacterium aquatile</name>
    <dbReference type="NCBI Taxonomy" id="1537398"/>
    <lineage>
        <taxon>Bacteria</taxon>
        <taxon>Pseudomonadati</taxon>
        <taxon>Pseudomonadota</taxon>
        <taxon>Betaproteobacteria</taxon>
        <taxon>Burkholderiales</taxon>
        <taxon>Oxalobacteraceae</taxon>
        <taxon>Undibacterium</taxon>
    </lineage>
</organism>
<name>A0ABR6XDD8_9BURK</name>
<proteinExistence type="predicted"/>
<evidence type="ECO:0000313" key="1">
    <source>
        <dbReference type="EMBL" id="MBC3810921.1"/>
    </source>
</evidence>
<gene>
    <name evidence="1" type="ORF">H8K26_05660</name>
</gene>
<accession>A0ABR6XDD8</accession>
<protein>
    <recommendedName>
        <fullName evidence="3">CRISPR-associated Csy1 family protein</fullName>
    </recommendedName>
</protein>
<reference evidence="1 2" key="1">
    <citation type="submission" date="2020-08" db="EMBL/GenBank/DDBJ databases">
        <title>Novel species isolated from subtropical streams in China.</title>
        <authorList>
            <person name="Lu H."/>
        </authorList>
    </citation>
    <scope>NUCLEOTIDE SEQUENCE [LARGE SCALE GENOMIC DNA]</scope>
    <source>
        <strain evidence="1 2">CCTCC AB 2015119</strain>
    </source>
</reference>
<dbReference type="Proteomes" id="UP000637632">
    <property type="component" value="Unassembled WGS sequence"/>
</dbReference>
<dbReference type="InterPro" id="IPR013397">
    <property type="entry name" value="CRISPR-assoc_prot_Csy1"/>
</dbReference>
<keyword evidence="2" id="KW-1185">Reference proteome</keyword>
<dbReference type="EMBL" id="JACOFT010000002">
    <property type="protein sequence ID" value="MBC3810921.1"/>
    <property type="molecule type" value="Genomic_DNA"/>
</dbReference>
<dbReference type="RefSeq" id="WP_190478003.1">
    <property type="nucleotide sequence ID" value="NZ_JACOFT010000002.1"/>
</dbReference>